<evidence type="ECO:0000259" key="1">
    <source>
        <dbReference type="Pfam" id="PF06719"/>
    </source>
</evidence>
<dbReference type="PANTHER" id="PTHR43436">
    <property type="entry name" value="ARAC-FAMILY TRANSCRIPTIONAL REGULATOR"/>
    <property type="match status" value="1"/>
</dbReference>
<dbReference type="Proteomes" id="UP000031666">
    <property type="component" value="Unassembled WGS sequence"/>
</dbReference>
<proteinExistence type="predicted"/>
<sequence>MLKQKIKALVESRLSEDGMFETGIKGVSLFKVTDSIPCAPAVYDPTVIVILSGKKEAILEGDRYVYDNSQYMCCTVSLPVEAGTQMPHPKILC</sequence>
<dbReference type="AlphaFoldDB" id="A0A0B8Q616"/>
<dbReference type="Pfam" id="PF06719">
    <property type="entry name" value="AraC_N"/>
    <property type="match status" value="1"/>
</dbReference>
<evidence type="ECO:0000313" key="2">
    <source>
        <dbReference type="EMBL" id="GAM75085.1"/>
    </source>
</evidence>
<feature type="domain" description="Transcription regulator HTH AraC N-terminal" evidence="1">
    <location>
        <begin position="24"/>
        <end position="84"/>
    </location>
</feature>
<dbReference type="GO" id="GO:0006355">
    <property type="term" value="P:regulation of DNA-templated transcription"/>
    <property type="evidence" value="ECO:0007669"/>
    <property type="project" value="TreeGrafter"/>
</dbReference>
<name>A0A0B8Q616_9VIBR</name>
<evidence type="ECO:0000313" key="3">
    <source>
        <dbReference type="Proteomes" id="UP000031666"/>
    </source>
</evidence>
<dbReference type="PANTHER" id="PTHR43436:SF1">
    <property type="entry name" value="TRANSCRIPTIONAL REGULATORY PROTEIN"/>
    <property type="match status" value="1"/>
</dbReference>
<accession>A0A0B8Q616</accession>
<protein>
    <submittedName>
        <fullName evidence="2">Transcriptional regulator</fullName>
    </submittedName>
</protein>
<reference evidence="2 3" key="2">
    <citation type="submission" date="2015-01" db="EMBL/GenBank/DDBJ databases">
        <authorList>
            <consortium name="NBRP consortium"/>
            <person name="Sawabe T."/>
            <person name="Meirelles P."/>
            <person name="Feng G."/>
            <person name="Sayaka M."/>
            <person name="Hattori M."/>
            <person name="Ohkuma M."/>
        </authorList>
    </citation>
    <scope>NUCLEOTIDE SEQUENCE [LARGE SCALE GENOMIC DNA]</scope>
    <source>
        <strain evidence="3">JCM 19241</strain>
    </source>
</reference>
<reference evidence="2 3" key="1">
    <citation type="submission" date="2015-01" db="EMBL/GenBank/DDBJ databases">
        <title>Vibrio sp. C94 JCM 19241 whole genome shotgun sequence.</title>
        <authorList>
            <person name="Sawabe T."/>
            <person name="Meirelles P."/>
            <person name="Feng G."/>
            <person name="Sayaka M."/>
            <person name="Hattori M."/>
            <person name="Ohkuma M."/>
        </authorList>
    </citation>
    <scope>NUCLEOTIDE SEQUENCE [LARGE SCALE GENOMIC DNA]</scope>
    <source>
        <strain evidence="3">JCM 19241</strain>
    </source>
</reference>
<dbReference type="InterPro" id="IPR009594">
    <property type="entry name" value="Tscrpt_reg_HTH_AraC_N"/>
</dbReference>
<organism evidence="2 3">
    <name type="scientific">Vibrio ishigakensis</name>
    <dbReference type="NCBI Taxonomy" id="1481914"/>
    <lineage>
        <taxon>Bacteria</taxon>
        <taxon>Pseudomonadati</taxon>
        <taxon>Pseudomonadota</taxon>
        <taxon>Gammaproteobacteria</taxon>
        <taxon>Vibrionales</taxon>
        <taxon>Vibrionaceae</taxon>
        <taxon>Vibrio</taxon>
    </lineage>
</organism>
<dbReference type="EMBL" id="BBSC01000003">
    <property type="protein sequence ID" value="GAM75085.1"/>
    <property type="molecule type" value="Genomic_DNA"/>
</dbReference>
<comment type="caution">
    <text evidence="2">The sequence shown here is derived from an EMBL/GenBank/DDBJ whole genome shotgun (WGS) entry which is preliminary data.</text>
</comment>
<dbReference type="STRING" id="1481914.JCM19241_1428"/>
<gene>
    <name evidence="2" type="ORF">JCM19241_1428</name>
</gene>